<name>A0ABV5ZPM6_9PSEU</name>
<dbReference type="EMBL" id="JBHLZU010000002">
    <property type="protein sequence ID" value="MFB9902846.1"/>
    <property type="molecule type" value="Genomic_DNA"/>
</dbReference>
<keyword evidence="2" id="KW-0808">Transferase</keyword>
<dbReference type="Pfam" id="PF07714">
    <property type="entry name" value="PK_Tyr_Ser-Thr"/>
    <property type="match status" value="1"/>
</dbReference>
<dbReference type="Proteomes" id="UP001589693">
    <property type="component" value="Unassembled WGS sequence"/>
</dbReference>
<proteinExistence type="predicted"/>
<keyword evidence="2" id="KW-0418">Kinase</keyword>
<dbReference type="InterPro" id="IPR001245">
    <property type="entry name" value="Ser-Thr/Tyr_kinase_cat_dom"/>
</dbReference>
<evidence type="ECO:0000313" key="2">
    <source>
        <dbReference type="EMBL" id="MFB9902846.1"/>
    </source>
</evidence>
<dbReference type="RefSeq" id="WP_377849951.1">
    <property type="nucleotide sequence ID" value="NZ_JBHLZU010000002.1"/>
</dbReference>
<reference evidence="2 3" key="1">
    <citation type="submission" date="2024-09" db="EMBL/GenBank/DDBJ databases">
        <authorList>
            <person name="Sun Q."/>
            <person name="Mori K."/>
        </authorList>
    </citation>
    <scope>NUCLEOTIDE SEQUENCE [LARGE SCALE GENOMIC DNA]</scope>
    <source>
        <strain evidence="2 3">TBRC 7907</strain>
    </source>
</reference>
<dbReference type="InterPro" id="IPR011009">
    <property type="entry name" value="Kinase-like_dom_sf"/>
</dbReference>
<organism evidence="2 3">
    <name type="scientific">Allokutzneria oryzae</name>
    <dbReference type="NCBI Taxonomy" id="1378989"/>
    <lineage>
        <taxon>Bacteria</taxon>
        <taxon>Bacillati</taxon>
        <taxon>Actinomycetota</taxon>
        <taxon>Actinomycetes</taxon>
        <taxon>Pseudonocardiales</taxon>
        <taxon>Pseudonocardiaceae</taxon>
        <taxon>Allokutzneria</taxon>
    </lineage>
</organism>
<evidence type="ECO:0000313" key="3">
    <source>
        <dbReference type="Proteomes" id="UP001589693"/>
    </source>
</evidence>
<dbReference type="GO" id="GO:0016301">
    <property type="term" value="F:kinase activity"/>
    <property type="evidence" value="ECO:0007669"/>
    <property type="project" value="UniProtKB-KW"/>
</dbReference>
<comment type="caution">
    <text evidence="2">The sequence shown here is derived from an EMBL/GenBank/DDBJ whole genome shotgun (WGS) entry which is preliminary data.</text>
</comment>
<feature type="domain" description="Serine-threonine/tyrosine-protein kinase catalytic" evidence="1">
    <location>
        <begin position="15"/>
        <end position="73"/>
    </location>
</feature>
<protein>
    <submittedName>
        <fullName evidence="2">Protein kinase</fullName>
    </submittedName>
</protein>
<gene>
    <name evidence="2" type="ORF">ACFFQA_02725</name>
</gene>
<evidence type="ECO:0000259" key="1">
    <source>
        <dbReference type="Pfam" id="PF07714"/>
    </source>
</evidence>
<dbReference type="Gene3D" id="1.10.510.10">
    <property type="entry name" value="Transferase(Phosphotransferase) domain 1"/>
    <property type="match status" value="1"/>
</dbReference>
<sequence>MGVVWRAHDEFLRRDAADDESARRVLREARAAAGLRHPGVVAVHDVIVEGGSPLIVMELVEGPSLAQVVRAEGRCPRCVSPRWGCGCCVRWGPRTATSSRPISCSTATGWC</sequence>
<accession>A0ABV5ZPM6</accession>
<keyword evidence="3" id="KW-1185">Reference proteome</keyword>
<dbReference type="SUPFAM" id="SSF56112">
    <property type="entry name" value="Protein kinase-like (PK-like)"/>
    <property type="match status" value="1"/>
</dbReference>